<keyword evidence="3" id="KW-0732">Signal</keyword>
<dbReference type="Pfam" id="PF10502">
    <property type="entry name" value="Peptidase_S26"/>
    <property type="match status" value="1"/>
</dbReference>
<name>A0A934W2I3_9RHOB</name>
<evidence type="ECO:0000256" key="3">
    <source>
        <dbReference type="SAM" id="SignalP"/>
    </source>
</evidence>
<dbReference type="GO" id="GO:0006465">
    <property type="term" value="P:signal peptide processing"/>
    <property type="evidence" value="ECO:0007669"/>
    <property type="project" value="InterPro"/>
</dbReference>
<dbReference type="GO" id="GO:0004252">
    <property type="term" value="F:serine-type endopeptidase activity"/>
    <property type="evidence" value="ECO:0007669"/>
    <property type="project" value="InterPro"/>
</dbReference>
<dbReference type="Proteomes" id="UP000640485">
    <property type="component" value="Unassembled WGS sequence"/>
</dbReference>
<dbReference type="GO" id="GO:0016020">
    <property type="term" value="C:membrane"/>
    <property type="evidence" value="ECO:0007669"/>
    <property type="project" value="UniProtKB-SubCell"/>
</dbReference>
<dbReference type="AlphaFoldDB" id="A0A934W2I3"/>
<evidence type="ECO:0000256" key="1">
    <source>
        <dbReference type="ARBA" id="ARBA00019232"/>
    </source>
</evidence>
<dbReference type="InterPro" id="IPR000223">
    <property type="entry name" value="Pept_S26A_signal_pept_1"/>
</dbReference>
<evidence type="ECO:0000259" key="4">
    <source>
        <dbReference type="Pfam" id="PF10502"/>
    </source>
</evidence>
<evidence type="ECO:0000313" key="5">
    <source>
        <dbReference type="EMBL" id="MBK4217814.1"/>
    </source>
</evidence>
<comment type="subcellular location">
    <subcellularLocation>
        <location evidence="2">Membrane</location>
        <topology evidence="2">Single-pass type II membrane protein</topology>
    </subcellularLocation>
</comment>
<feature type="domain" description="Peptidase S26" evidence="4">
    <location>
        <begin position="32"/>
        <end position="202"/>
    </location>
</feature>
<sequence length="210" mass="22031">MRVITALIFLATGAVPATAQGLCFCPLCLLGTHKSYAQSSESMAPGLRPGDCLTVKLGTDAIKPGQIVAYRHPGSGFDHVMRLIATEGQSIEIRDGVPIIDGKTATREPLSPLAMTGAVVCPEGQTGDCEVPRFRETLPGGASYAVLDAVPDSITDHMARQSVPPGHIFVLGDHRDNAMDSRILPDMGGPGMLPVANVIGIVDHTDVVKP</sequence>
<gene>
    <name evidence="5" type="primary">lepB</name>
    <name evidence="5" type="ORF">JJJ17_17915</name>
</gene>
<feature type="signal peptide" evidence="3">
    <location>
        <begin position="1"/>
        <end position="19"/>
    </location>
</feature>
<protein>
    <recommendedName>
        <fullName evidence="1 2">Signal peptidase I</fullName>
        <ecNumber evidence="2">3.4.21.89</ecNumber>
    </recommendedName>
</protein>
<reference evidence="5" key="1">
    <citation type="submission" date="2021-01" db="EMBL/GenBank/DDBJ databases">
        <title>Paracoccus amoyensis sp. nov., isolated from the surface seawater along the coast of Xiamen Island, China.</title>
        <authorList>
            <person name="Lyu L."/>
        </authorList>
    </citation>
    <scope>NUCLEOTIDE SEQUENCE</scope>
    <source>
        <strain evidence="5">MJ17</strain>
    </source>
</reference>
<dbReference type="Gene3D" id="2.10.109.10">
    <property type="entry name" value="Umud Fragment, subunit A"/>
    <property type="match status" value="1"/>
</dbReference>
<dbReference type="NCBIfam" id="TIGR02227">
    <property type="entry name" value="sigpep_I_bact"/>
    <property type="match status" value="1"/>
</dbReference>
<dbReference type="PANTHER" id="PTHR43390:SF14">
    <property type="entry name" value="SIGNAL PEPTIDASE I"/>
    <property type="match status" value="1"/>
</dbReference>
<dbReference type="PRINTS" id="PR00727">
    <property type="entry name" value="LEADERPTASE"/>
</dbReference>
<dbReference type="SUPFAM" id="SSF51306">
    <property type="entry name" value="LexA/Signal peptidase"/>
    <property type="match status" value="1"/>
</dbReference>
<dbReference type="PANTHER" id="PTHR43390">
    <property type="entry name" value="SIGNAL PEPTIDASE I"/>
    <property type="match status" value="1"/>
</dbReference>
<dbReference type="CDD" id="cd06462">
    <property type="entry name" value="Peptidase_S24_S26"/>
    <property type="match status" value="1"/>
</dbReference>
<dbReference type="RefSeq" id="WP_200688938.1">
    <property type="nucleotide sequence ID" value="NZ_JAEPRQ010000009.1"/>
</dbReference>
<evidence type="ECO:0000313" key="6">
    <source>
        <dbReference type="Proteomes" id="UP000640485"/>
    </source>
</evidence>
<comment type="catalytic activity">
    <reaction evidence="2">
        <text>Cleavage of hydrophobic, N-terminal signal or leader sequences from secreted and periplasmic proteins.</text>
        <dbReference type="EC" id="3.4.21.89"/>
    </reaction>
</comment>
<comment type="similarity">
    <text evidence="2">Belongs to the peptidase S26 family.</text>
</comment>
<dbReference type="GO" id="GO:0009003">
    <property type="term" value="F:signal peptidase activity"/>
    <property type="evidence" value="ECO:0007669"/>
    <property type="project" value="UniProtKB-EC"/>
</dbReference>
<feature type="chain" id="PRO_5037220442" description="Signal peptidase I" evidence="3">
    <location>
        <begin position="20"/>
        <end position="210"/>
    </location>
</feature>
<keyword evidence="2 5" id="KW-0378">Hydrolase</keyword>
<keyword evidence="6" id="KW-1185">Reference proteome</keyword>
<dbReference type="EC" id="3.4.21.89" evidence="2"/>
<comment type="caution">
    <text evidence="5">The sequence shown here is derived from an EMBL/GenBank/DDBJ whole genome shotgun (WGS) entry which is preliminary data.</text>
</comment>
<dbReference type="InterPro" id="IPR036286">
    <property type="entry name" value="LexA/Signal_pep-like_sf"/>
</dbReference>
<accession>A0A934W2I3</accession>
<dbReference type="EMBL" id="JAEPRQ010000009">
    <property type="protein sequence ID" value="MBK4217814.1"/>
    <property type="molecule type" value="Genomic_DNA"/>
</dbReference>
<keyword evidence="2" id="KW-0645">Protease</keyword>
<evidence type="ECO:0000256" key="2">
    <source>
        <dbReference type="RuleBase" id="RU362042"/>
    </source>
</evidence>
<organism evidence="5 6">
    <name type="scientific">Paracoccus caeni</name>
    <dbReference type="NCBI Taxonomy" id="657651"/>
    <lineage>
        <taxon>Bacteria</taxon>
        <taxon>Pseudomonadati</taxon>
        <taxon>Pseudomonadota</taxon>
        <taxon>Alphaproteobacteria</taxon>
        <taxon>Rhodobacterales</taxon>
        <taxon>Paracoccaceae</taxon>
        <taxon>Paracoccus</taxon>
    </lineage>
</organism>
<proteinExistence type="inferred from homology"/>
<dbReference type="InterPro" id="IPR019533">
    <property type="entry name" value="Peptidase_S26"/>
</dbReference>